<dbReference type="GO" id="GO:0005634">
    <property type="term" value="C:nucleus"/>
    <property type="evidence" value="ECO:0007669"/>
    <property type="project" value="TreeGrafter"/>
</dbReference>
<dbReference type="SUPFAM" id="SSF52768">
    <property type="entry name" value="Arginase/deacetylase"/>
    <property type="match status" value="1"/>
</dbReference>
<evidence type="ECO:0000256" key="4">
    <source>
        <dbReference type="PROSITE-ProRule" id="PRU00742"/>
    </source>
</evidence>
<evidence type="ECO:0000256" key="3">
    <source>
        <dbReference type="ARBA" id="ARBA00023211"/>
    </source>
</evidence>
<dbReference type="GO" id="GO:0005829">
    <property type="term" value="C:cytosol"/>
    <property type="evidence" value="ECO:0007669"/>
    <property type="project" value="TreeGrafter"/>
</dbReference>
<comment type="similarity">
    <text evidence="4 5">Belongs to the arginase family.</text>
</comment>
<reference evidence="6" key="1">
    <citation type="submission" date="2018-11" db="EMBL/GenBank/DDBJ databases">
        <authorList>
            <consortium name="Pathogen Informatics"/>
        </authorList>
    </citation>
    <scope>NUCLEOTIDE SEQUENCE</scope>
</reference>
<dbReference type="Proteomes" id="UP000784294">
    <property type="component" value="Unassembled WGS sequence"/>
</dbReference>
<evidence type="ECO:0000256" key="5">
    <source>
        <dbReference type="RuleBase" id="RU003684"/>
    </source>
</evidence>
<evidence type="ECO:0000256" key="1">
    <source>
        <dbReference type="ARBA" id="ARBA00022723"/>
    </source>
</evidence>
<dbReference type="AlphaFoldDB" id="A0A448XIY5"/>
<dbReference type="Pfam" id="PF00491">
    <property type="entry name" value="Arginase"/>
    <property type="match status" value="1"/>
</dbReference>
<organism evidence="6 7">
    <name type="scientific">Protopolystoma xenopodis</name>
    <dbReference type="NCBI Taxonomy" id="117903"/>
    <lineage>
        <taxon>Eukaryota</taxon>
        <taxon>Metazoa</taxon>
        <taxon>Spiralia</taxon>
        <taxon>Lophotrochozoa</taxon>
        <taxon>Platyhelminthes</taxon>
        <taxon>Monogenea</taxon>
        <taxon>Polyopisthocotylea</taxon>
        <taxon>Polystomatidea</taxon>
        <taxon>Polystomatidae</taxon>
        <taxon>Protopolystoma</taxon>
    </lineage>
</organism>
<dbReference type="GO" id="GO:0030145">
    <property type="term" value="F:manganese ion binding"/>
    <property type="evidence" value="ECO:0007669"/>
    <property type="project" value="TreeGrafter"/>
</dbReference>
<dbReference type="GO" id="GO:0004053">
    <property type="term" value="F:arginase activity"/>
    <property type="evidence" value="ECO:0007669"/>
    <property type="project" value="TreeGrafter"/>
</dbReference>
<protein>
    <submittedName>
        <fullName evidence="6">Uncharacterized protein</fullName>
    </submittedName>
</protein>
<dbReference type="EMBL" id="CAAALY010255848">
    <property type="protein sequence ID" value="VEL37737.1"/>
    <property type="molecule type" value="Genomic_DNA"/>
</dbReference>
<comment type="caution">
    <text evidence="6">The sequence shown here is derived from an EMBL/GenBank/DDBJ whole genome shotgun (WGS) entry which is preliminary data.</text>
</comment>
<dbReference type="InterPro" id="IPR023696">
    <property type="entry name" value="Ureohydrolase_dom_sf"/>
</dbReference>
<dbReference type="Gene3D" id="3.40.800.10">
    <property type="entry name" value="Ureohydrolase domain"/>
    <property type="match status" value="1"/>
</dbReference>
<sequence>MQPRVTTVHTKDGRIVLDVELLIAGYQPILVFHHFCRLHRPIHLSIDIDALDPVYAPSTGTSVPGGLSLREILTICEAVNATGRLEPES</sequence>
<dbReference type="PANTHER" id="PTHR43782:SF3">
    <property type="entry name" value="ARGINASE"/>
    <property type="match status" value="1"/>
</dbReference>
<evidence type="ECO:0000313" key="6">
    <source>
        <dbReference type="EMBL" id="VEL37737.1"/>
    </source>
</evidence>
<dbReference type="InterPro" id="IPR020855">
    <property type="entry name" value="Ureohydrolase_Mn_BS"/>
</dbReference>
<keyword evidence="3" id="KW-0464">Manganese</keyword>
<dbReference type="OrthoDB" id="6268303at2759"/>
<evidence type="ECO:0000256" key="2">
    <source>
        <dbReference type="ARBA" id="ARBA00022801"/>
    </source>
</evidence>
<dbReference type="PROSITE" id="PS01053">
    <property type="entry name" value="ARGINASE_1"/>
    <property type="match status" value="1"/>
</dbReference>
<dbReference type="PANTHER" id="PTHR43782">
    <property type="entry name" value="ARGINASE"/>
    <property type="match status" value="1"/>
</dbReference>
<accession>A0A448XIY5</accession>
<evidence type="ECO:0000313" key="7">
    <source>
        <dbReference type="Proteomes" id="UP000784294"/>
    </source>
</evidence>
<keyword evidence="1" id="KW-0479">Metal-binding</keyword>
<gene>
    <name evidence="6" type="ORF">PXEA_LOCUS31177</name>
</gene>
<keyword evidence="2 5" id="KW-0378">Hydrolase</keyword>
<dbReference type="PROSITE" id="PS51409">
    <property type="entry name" value="ARGINASE_2"/>
    <property type="match status" value="1"/>
</dbReference>
<dbReference type="PRINTS" id="PR00116">
    <property type="entry name" value="ARGINASE"/>
</dbReference>
<proteinExistence type="inferred from homology"/>
<name>A0A448XIY5_9PLAT</name>
<keyword evidence="7" id="KW-1185">Reference proteome</keyword>
<dbReference type="InterPro" id="IPR006035">
    <property type="entry name" value="Ureohydrolase"/>
</dbReference>